<feature type="compositionally biased region" description="Polar residues" evidence="8">
    <location>
        <begin position="871"/>
        <end position="886"/>
    </location>
</feature>
<feature type="binding site" evidence="7">
    <location>
        <position position="1298"/>
    </location>
    <ligand>
        <name>ATP</name>
        <dbReference type="ChEBI" id="CHEBI:30616"/>
    </ligand>
</feature>
<accession>A0A8H3YIS6</accession>
<protein>
    <recommendedName>
        <fullName evidence="9">Protein kinase domain-containing protein</fullName>
    </recommendedName>
</protein>
<dbReference type="FunFam" id="1.10.510.10:FF:000112">
    <property type="entry name" value="Putative dual specificity tyrosine-phosphorylation-regulated kinase 2"/>
    <property type="match status" value="1"/>
</dbReference>
<feature type="region of interest" description="Disordered" evidence="8">
    <location>
        <begin position="265"/>
        <end position="349"/>
    </location>
</feature>
<dbReference type="InterPro" id="IPR050494">
    <property type="entry name" value="Ser_Thr_dual-spec_kinase"/>
</dbReference>
<evidence type="ECO:0000313" key="10">
    <source>
        <dbReference type="EMBL" id="GHJ89472.1"/>
    </source>
</evidence>
<feature type="compositionally biased region" description="Polar residues" evidence="8">
    <location>
        <begin position="626"/>
        <end position="645"/>
    </location>
</feature>
<gene>
    <name evidence="10" type="ORF">NliqN6_5874</name>
</gene>
<evidence type="ECO:0000256" key="2">
    <source>
        <dbReference type="ARBA" id="ARBA00022527"/>
    </source>
</evidence>
<feature type="region of interest" description="Disordered" evidence="8">
    <location>
        <begin position="1"/>
        <end position="133"/>
    </location>
</feature>
<feature type="compositionally biased region" description="Polar residues" evidence="8">
    <location>
        <begin position="1664"/>
        <end position="1680"/>
    </location>
</feature>
<evidence type="ECO:0000259" key="9">
    <source>
        <dbReference type="PROSITE" id="PS50011"/>
    </source>
</evidence>
<dbReference type="PANTHER" id="PTHR24058">
    <property type="entry name" value="DUAL SPECIFICITY PROTEIN KINASE"/>
    <property type="match status" value="1"/>
</dbReference>
<feature type="compositionally biased region" description="Basic and acidic residues" evidence="8">
    <location>
        <begin position="1035"/>
        <end position="1048"/>
    </location>
</feature>
<feature type="compositionally biased region" description="Low complexity" evidence="8">
    <location>
        <begin position="1110"/>
        <end position="1130"/>
    </location>
</feature>
<feature type="region of interest" description="Disordered" evidence="8">
    <location>
        <begin position="626"/>
        <end position="650"/>
    </location>
</feature>
<feature type="compositionally biased region" description="Basic and acidic residues" evidence="8">
    <location>
        <begin position="82"/>
        <end position="92"/>
    </location>
</feature>
<evidence type="ECO:0000256" key="3">
    <source>
        <dbReference type="ARBA" id="ARBA00022679"/>
    </source>
</evidence>
<dbReference type="CDD" id="cd14210">
    <property type="entry name" value="PKc_DYRK"/>
    <property type="match status" value="1"/>
</dbReference>
<feature type="compositionally biased region" description="Polar residues" evidence="8">
    <location>
        <begin position="774"/>
        <end position="791"/>
    </location>
</feature>
<dbReference type="PANTHER" id="PTHR24058:SF22">
    <property type="entry name" value="DUAL SPECIFICITY TYROSINE-PHOSPHORYLATION-REGULATED KINASE 4"/>
    <property type="match status" value="1"/>
</dbReference>
<dbReference type="InterPro" id="IPR008271">
    <property type="entry name" value="Ser/Thr_kinase_AS"/>
</dbReference>
<dbReference type="PROSITE" id="PS50011">
    <property type="entry name" value="PROTEIN_KINASE_DOM"/>
    <property type="match status" value="1"/>
</dbReference>
<dbReference type="SMART" id="SM00220">
    <property type="entry name" value="S_TKc"/>
    <property type="match status" value="1"/>
</dbReference>
<feature type="compositionally biased region" description="Low complexity" evidence="8">
    <location>
        <begin position="170"/>
        <end position="180"/>
    </location>
</feature>
<dbReference type="Proteomes" id="UP000620104">
    <property type="component" value="Unassembled WGS sequence"/>
</dbReference>
<dbReference type="GO" id="GO:0005856">
    <property type="term" value="C:cytoskeleton"/>
    <property type="evidence" value="ECO:0007669"/>
    <property type="project" value="TreeGrafter"/>
</dbReference>
<dbReference type="InterPro" id="IPR011009">
    <property type="entry name" value="Kinase-like_dom_sf"/>
</dbReference>
<keyword evidence="4 7" id="KW-0547">Nucleotide-binding</keyword>
<feature type="compositionally biased region" description="Basic and acidic residues" evidence="8">
    <location>
        <begin position="119"/>
        <end position="130"/>
    </location>
</feature>
<feature type="region of interest" description="Disordered" evidence="8">
    <location>
        <begin position="774"/>
        <end position="815"/>
    </location>
</feature>
<proteinExistence type="inferred from homology"/>
<dbReference type="Pfam" id="PF00069">
    <property type="entry name" value="Pkinase"/>
    <property type="match status" value="1"/>
</dbReference>
<feature type="compositionally biased region" description="Low complexity" evidence="8">
    <location>
        <begin position="1630"/>
        <end position="1639"/>
    </location>
</feature>
<feature type="domain" description="Protein kinase" evidence="9">
    <location>
        <begin position="1269"/>
        <end position="1566"/>
    </location>
</feature>
<organism evidence="10 11">
    <name type="scientific">Naganishia liquefaciens</name>
    <dbReference type="NCBI Taxonomy" id="104408"/>
    <lineage>
        <taxon>Eukaryota</taxon>
        <taxon>Fungi</taxon>
        <taxon>Dikarya</taxon>
        <taxon>Basidiomycota</taxon>
        <taxon>Agaricomycotina</taxon>
        <taxon>Tremellomycetes</taxon>
        <taxon>Filobasidiales</taxon>
        <taxon>Filobasidiaceae</taxon>
        <taxon>Naganishia</taxon>
    </lineage>
</organism>
<dbReference type="Gene3D" id="3.30.200.20">
    <property type="entry name" value="Phosphorylase Kinase, domain 1"/>
    <property type="match status" value="1"/>
</dbReference>
<feature type="compositionally biased region" description="Polar residues" evidence="8">
    <location>
        <begin position="190"/>
        <end position="199"/>
    </location>
</feature>
<evidence type="ECO:0000256" key="7">
    <source>
        <dbReference type="PROSITE-ProRule" id="PRU10141"/>
    </source>
</evidence>
<feature type="compositionally biased region" description="Low complexity" evidence="8">
    <location>
        <begin position="337"/>
        <end position="347"/>
    </location>
</feature>
<feature type="compositionally biased region" description="Basic and acidic residues" evidence="8">
    <location>
        <begin position="47"/>
        <end position="57"/>
    </location>
</feature>
<feature type="region of interest" description="Disordered" evidence="8">
    <location>
        <begin position="170"/>
        <end position="210"/>
    </location>
</feature>
<dbReference type="EMBL" id="BLZA01000043">
    <property type="protein sequence ID" value="GHJ89472.1"/>
    <property type="molecule type" value="Genomic_DNA"/>
</dbReference>
<evidence type="ECO:0000256" key="6">
    <source>
        <dbReference type="ARBA" id="ARBA00022840"/>
    </source>
</evidence>
<feature type="compositionally biased region" description="Low complexity" evidence="8">
    <location>
        <begin position="314"/>
        <end position="328"/>
    </location>
</feature>
<keyword evidence="5" id="KW-0418">Kinase</keyword>
<feature type="compositionally biased region" description="Polar residues" evidence="8">
    <location>
        <begin position="720"/>
        <end position="744"/>
    </location>
</feature>
<feature type="compositionally biased region" description="Basic residues" evidence="8">
    <location>
        <begin position="1513"/>
        <end position="1523"/>
    </location>
</feature>
<dbReference type="GO" id="GO:0005737">
    <property type="term" value="C:cytoplasm"/>
    <property type="evidence" value="ECO:0007669"/>
    <property type="project" value="TreeGrafter"/>
</dbReference>
<feature type="compositionally biased region" description="Polar residues" evidence="8">
    <location>
        <begin position="953"/>
        <end position="969"/>
    </location>
</feature>
<comment type="similarity">
    <text evidence="1">Belongs to the protein kinase superfamily. CMGC Ser/Thr protein kinase family. MNB/DYRK subfamily.</text>
</comment>
<dbReference type="InterPro" id="IPR017441">
    <property type="entry name" value="Protein_kinase_ATP_BS"/>
</dbReference>
<feature type="region of interest" description="Disordered" evidence="8">
    <location>
        <begin position="698"/>
        <end position="745"/>
    </location>
</feature>
<keyword evidence="6 7" id="KW-0067">ATP-binding</keyword>
<evidence type="ECO:0000313" key="11">
    <source>
        <dbReference type="Proteomes" id="UP000620104"/>
    </source>
</evidence>
<feature type="region of interest" description="Disordered" evidence="8">
    <location>
        <begin position="836"/>
        <end position="1010"/>
    </location>
</feature>
<feature type="region of interest" description="Disordered" evidence="8">
    <location>
        <begin position="1602"/>
        <end position="1701"/>
    </location>
</feature>
<name>A0A8H3YIS6_9TREE</name>
<keyword evidence="3" id="KW-0808">Transferase</keyword>
<dbReference type="OrthoDB" id="9332038at2759"/>
<evidence type="ECO:0000256" key="8">
    <source>
        <dbReference type="SAM" id="MobiDB-lite"/>
    </source>
</evidence>
<dbReference type="InterPro" id="IPR000719">
    <property type="entry name" value="Prot_kinase_dom"/>
</dbReference>
<feature type="compositionally biased region" description="Basic and acidic residues" evidence="8">
    <location>
        <begin position="417"/>
        <end position="429"/>
    </location>
</feature>
<feature type="compositionally biased region" description="Basic and acidic residues" evidence="8">
    <location>
        <begin position="903"/>
        <end position="920"/>
    </location>
</feature>
<evidence type="ECO:0000256" key="1">
    <source>
        <dbReference type="ARBA" id="ARBA00008867"/>
    </source>
</evidence>
<dbReference type="PROSITE" id="PS00107">
    <property type="entry name" value="PROTEIN_KINASE_ATP"/>
    <property type="match status" value="1"/>
</dbReference>
<dbReference type="PROSITE" id="PS00108">
    <property type="entry name" value="PROTEIN_KINASE_ST"/>
    <property type="match status" value="1"/>
</dbReference>
<reference evidence="10" key="1">
    <citation type="submission" date="2020-07" db="EMBL/GenBank/DDBJ databases">
        <title>Draft Genome Sequence of a Deep-Sea Yeast, Naganishia (Cryptococcus) liquefaciens strain N6.</title>
        <authorList>
            <person name="Han Y.W."/>
            <person name="Kajitani R."/>
            <person name="Morimoto H."/>
            <person name="Parhat M."/>
            <person name="Tsubouchi H."/>
            <person name="Bakenova O."/>
            <person name="Ogata M."/>
            <person name="Argunhan B."/>
            <person name="Aoki R."/>
            <person name="Kajiwara S."/>
            <person name="Itoh T."/>
            <person name="Iwasaki H."/>
        </authorList>
    </citation>
    <scope>NUCLEOTIDE SEQUENCE</scope>
    <source>
        <strain evidence="10">N6</strain>
    </source>
</reference>
<feature type="region of interest" description="Disordered" evidence="8">
    <location>
        <begin position="393"/>
        <end position="566"/>
    </location>
</feature>
<dbReference type="GO" id="GO:0005524">
    <property type="term" value="F:ATP binding"/>
    <property type="evidence" value="ECO:0007669"/>
    <property type="project" value="UniProtKB-UniRule"/>
</dbReference>
<evidence type="ECO:0000256" key="5">
    <source>
        <dbReference type="ARBA" id="ARBA00022777"/>
    </source>
</evidence>
<sequence length="1701" mass="183483">MSSQLLDPDGFPLPVMSHETTPPRQRASRPPYLDLAPGAAFIGKGLPSERRIREAYKGRGQGSAEQSPRERRIVTENYAHYSQRESDRRGDGSRTVSYGNPLQHRPLPAPPLTSATESRLARNESGDARRITGSVSMGGLASMSGLASMNSSSTASAQHPPYTYGISPSSSGYLSSSYAPPRTPLRPYATTESDTTSPITPGLPDPRRLDRRGLIGVGELATPRYVVPTDAEKPRAGGMTASGSLDSAAMLAQREGAGEIRTGMAKRERQVSGPRLRGSVKRDDVVERAAAPTTARGVPRLPSFGDLGGTFKVPTPTSGTAGGSTPTSPGQPPPAPQQRHPQPTTPSAHSILRQFGSTRDFSHLPPSPSTASINKIMMKESASMGSLAFVASSEHTPVAKTPRERKTPIGTGSPRKARPDVERERERKSSTSLMDEGTQEVIRRLDGLGKTSTGSLKARARERETSSGKNAMGGRDGKSSHEAWAQDEASSSDGMTPRRRTHGIDHVADSPASSALPTPASGSSVFQNASPAATSHVPPVPPLPKSYQPLQQTTSDDHVPKSSTMNDLSRMAAYHAPFKDDSASLLAVPSSLESRISNSASSPALGTEVSSDPGLTDILKSPALSATSTDSFAPAVQGTNSTTASRPRMMNKKWSFSSALSFTSASHKHKSDALSSGLPSPGLLHGAQVDGTLSPPSVYASPMLSTSELDGLAPPPALSHKSSGTSESENTTRAQPLSATTNGYSDEYAVPVSAGTSTSRRGTTASLPFFRRSSSTSFQAASVTSKTSAQKVAQEPAVRHDKSGPNATGSQQRKTVLGIGIPAMLGGHKRNSITQEMAPSEGIEDAVPNEPRSRHERKGSFGWAGRKRGKTPSNAQDGQAKLSGSASAYRLDEPSHRYPPSKESTKRASYAKESERKSKYDAGSVSSQRSALGHLSSHFNLPPSRSAAVLPTVTGSPSRGSPAQHTQRYGGSIHAATPTRIPRISKTVVSGTSQQKASTSAVSKQSCAERKANDGSYADLIITADQLRAPASRSRNRDSPQDLPRTEESEQIVPKVTSGMRHASGSSITTGKRVLPEPPRTPGREPLKSFANRSPAAATSGRVSTLSVHSSTFSDSRPSSSHASRSRSGSPANVVLDEDERLGDEEMAAFYRKQRTRQAKGEKMSGELEASLNFPDPVAPAEAMSPHGEPRLAEVKYIADSCIAFIKRHFDSLSLYERREILDYSTIWFSGSKSSKKANSPDASQNNYGYDDDRGDYLVNFGDHLSYRYEILGVLGKGSFGQVLQCRDHKTGDCVAVKIIRNKKRFHQQALVEVRILENLVEWDPEDKHNLIKIIEKFSFRSHLCIVTELLSLNLYELVKANNFIGFSTNLIRRFTVQMLSALQVMKNNRIIHCDLKPENILLRHPAKSGIKVIDFGSSCHEDERVYTYIQSRFYRAPEIILGIRYNMAIDMWSLGCILAEMHTGYPIAPGSDETEQLHCIMELLGVPDRQLVERGERKRVFFDSQGQPRPHTNSKGKRRRPGSKNLSSILKCDHDPLFVDFIAKCLVWDPQRRMTPSAAMQHPWILAGKKIRVGKLSASNPTVQPNARVNSTLNEVTTIEDRDTVKKKSSGYLSGGSRNGDLLVAGPHSSNSSKSPSSRNLQQDTLKARIPKPSPLSAKEKSSFSGFQRNTSLLPSSRQPADGVATKVRQLTGKPYKTPV</sequence>
<keyword evidence="11" id="KW-1185">Reference proteome</keyword>
<keyword evidence="2" id="KW-0723">Serine/threonine-protein kinase</keyword>
<feature type="region of interest" description="Disordered" evidence="8">
    <location>
        <begin position="1028"/>
        <end position="1139"/>
    </location>
</feature>
<dbReference type="GO" id="GO:0004674">
    <property type="term" value="F:protein serine/threonine kinase activity"/>
    <property type="evidence" value="ECO:0007669"/>
    <property type="project" value="UniProtKB-KW"/>
</dbReference>
<feature type="compositionally biased region" description="Low complexity" evidence="8">
    <location>
        <begin position="510"/>
        <end position="524"/>
    </location>
</feature>
<feature type="compositionally biased region" description="Polar residues" evidence="8">
    <location>
        <begin position="987"/>
        <end position="1006"/>
    </location>
</feature>
<feature type="compositionally biased region" description="Polar residues" evidence="8">
    <location>
        <begin position="805"/>
        <end position="814"/>
    </location>
</feature>
<comment type="caution">
    <text evidence="10">The sequence shown here is derived from an EMBL/GenBank/DDBJ whole genome shotgun (WGS) entry which is preliminary data.</text>
</comment>
<evidence type="ECO:0000256" key="4">
    <source>
        <dbReference type="ARBA" id="ARBA00022741"/>
    </source>
</evidence>
<feature type="region of interest" description="Disordered" evidence="8">
    <location>
        <begin position="1500"/>
        <end position="1527"/>
    </location>
</feature>
<dbReference type="SUPFAM" id="SSF56112">
    <property type="entry name" value="Protein kinase-like (PK-like)"/>
    <property type="match status" value="1"/>
</dbReference>
<dbReference type="Gene3D" id="1.10.510.10">
    <property type="entry name" value="Transferase(Phosphotransferase) domain 1"/>
    <property type="match status" value="1"/>
</dbReference>